<keyword evidence="3" id="KW-1185">Reference proteome</keyword>
<comment type="caution">
    <text evidence="2">The sequence shown here is derived from an EMBL/GenBank/DDBJ whole genome shotgun (WGS) entry which is preliminary data.</text>
</comment>
<proteinExistence type="predicted"/>
<protein>
    <submittedName>
        <fullName evidence="2">Uncharacterized protein</fullName>
    </submittedName>
</protein>
<gene>
    <name evidence="2" type="ORF">DUPY_51200</name>
</gene>
<evidence type="ECO:0000256" key="1">
    <source>
        <dbReference type="SAM" id="MobiDB-lite"/>
    </source>
</evidence>
<feature type="region of interest" description="Disordered" evidence="1">
    <location>
        <begin position="81"/>
        <end position="104"/>
    </location>
</feature>
<evidence type="ECO:0000313" key="3">
    <source>
        <dbReference type="Proteomes" id="UP000175989"/>
    </source>
</evidence>
<organism evidence="2 3">
    <name type="scientific">Duganella phyllosphaerae</name>
    <dbReference type="NCBI Taxonomy" id="762836"/>
    <lineage>
        <taxon>Bacteria</taxon>
        <taxon>Pseudomonadati</taxon>
        <taxon>Pseudomonadota</taxon>
        <taxon>Betaproteobacteria</taxon>
        <taxon>Burkholderiales</taxon>
        <taxon>Oxalobacteraceae</taxon>
        <taxon>Telluria group</taxon>
        <taxon>Duganella</taxon>
    </lineage>
</organism>
<feature type="compositionally biased region" description="Basic and acidic residues" evidence="1">
    <location>
        <begin position="95"/>
        <end position="104"/>
    </location>
</feature>
<dbReference type="AlphaFoldDB" id="A0A1E7W6E1"/>
<reference evidence="3" key="1">
    <citation type="journal article" date="2016" name="Front. Microbiol.">
        <title>Molecular Keys to the Janthinobacterium and Duganella spp. Interaction with the Plant Pathogen Fusarium graminearum.</title>
        <authorList>
            <person name="Haack F.S."/>
            <person name="Poehlein A."/>
            <person name="Kroger C."/>
            <person name="Voigt C.A."/>
            <person name="Piepenbring M."/>
            <person name="Bode H.B."/>
            <person name="Daniel R."/>
            <person name="Schafer W."/>
            <person name="Streit W.R."/>
        </authorList>
    </citation>
    <scope>NUCLEOTIDE SEQUENCE [LARGE SCALE GENOMIC DNA]</scope>
    <source>
        <strain evidence="3">T54</strain>
    </source>
</reference>
<dbReference type="Proteomes" id="UP000175989">
    <property type="component" value="Unassembled WGS sequence"/>
</dbReference>
<sequence>MDRIVVNGIEYVRAQPVAKAAKRVPQPKMVERQCKWCRKQFFARAADVKRGWGLYCSKTCKAIRQEVRTGQYRAHLEHRDADGYGGEFSNAHQFSNEEHDCNKD</sequence>
<dbReference type="EMBL" id="LROM01000152">
    <property type="protein sequence ID" value="OEZ91508.1"/>
    <property type="molecule type" value="Genomic_DNA"/>
</dbReference>
<name>A0A1E7W6E1_9BURK</name>
<evidence type="ECO:0000313" key="2">
    <source>
        <dbReference type="EMBL" id="OEZ91508.1"/>
    </source>
</evidence>
<accession>A0A1E7W6E1</accession>